<evidence type="ECO:0000259" key="6">
    <source>
        <dbReference type="PROSITE" id="PS50059"/>
    </source>
</evidence>
<proteinExistence type="predicted"/>
<keyword evidence="8" id="KW-1185">Reference proteome</keyword>
<gene>
    <name evidence="7" type="ORF">C7H61_10590</name>
</gene>
<feature type="domain" description="PPIase FKBP-type" evidence="6">
    <location>
        <begin position="126"/>
        <end position="235"/>
    </location>
</feature>
<evidence type="ECO:0000256" key="1">
    <source>
        <dbReference type="ARBA" id="ARBA00000971"/>
    </source>
</evidence>
<dbReference type="PROSITE" id="PS50059">
    <property type="entry name" value="FKBP_PPIASE"/>
    <property type="match status" value="1"/>
</dbReference>
<dbReference type="SUPFAM" id="SSF54534">
    <property type="entry name" value="FKBP-like"/>
    <property type="match status" value="1"/>
</dbReference>
<dbReference type="EMBL" id="PXOT01000024">
    <property type="protein sequence ID" value="PSG89389.1"/>
    <property type="molecule type" value="Genomic_DNA"/>
</dbReference>
<dbReference type="InterPro" id="IPR046357">
    <property type="entry name" value="PPIase_dom_sf"/>
</dbReference>
<dbReference type="InterPro" id="IPR001179">
    <property type="entry name" value="PPIase_FKBP_dom"/>
</dbReference>
<keyword evidence="5" id="KW-0732">Signal</keyword>
<evidence type="ECO:0000256" key="2">
    <source>
        <dbReference type="ARBA" id="ARBA00013194"/>
    </source>
</evidence>
<feature type="chain" id="PRO_5015780741" description="peptidylprolyl isomerase" evidence="5">
    <location>
        <begin position="22"/>
        <end position="355"/>
    </location>
</feature>
<accession>A0A2T1NB69</accession>
<keyword evidence="3 4" id="KW-0697">Rotamase</keyword>
<dbReference type="RefSeq" id="WP_106679625.1">
    <property type="nucleotide sequence ID" value="NZ_JACHWV010000003.1"/>
</dbReference>
<dbReference type="EC" id="5.2.1.8" evidence="2 4"/>
<dbReference type="Proteomes" id="UP000238430">
    <property type="component" value="Unassembled WGS sequence"/>
</dbReference>
<organism evidence="7 8">
    <name type="scientific">Mesoflavibacter zeaxanthinifaciens subsp. sabulilitoris</name>
    <dbReference type="NCBI Taxonomy" id="1520893"/>
    <lineage>
        <taxon>Bacteria</taxon>
        <taxon>Pseudomonadati</taxon>
        <taxon>Bacteroidota</taxon>
        <taxon>Flavobacteriia</taxon>
        <taxon>Flavobacteriales</taxon>
        <taxon>Flavobacteriaceae</taxon>
        <taxon>Mesoflavibacter</taxon>
    </lineage>
</organism>
<sequence length="355" mass="39919">MKLRKITLAVLLLAIFNFACNDDDDNTTVIEERDETEVYNENILEIEEFLSNYTYNYEEFDFSDPYNPSNDDFEVEFTLIDDSNPDADALIDRPELTYKIVEQNGIDYKLYILSLREGLGNTINPLDRAVVTYRGETLDGESFDFNVNPTNLNLTTGYNASGTIVNGVVTGFREGVIEFKTASNYSENNDGTVNITGQGKGVVFIPSGLAYFSNFVTGIDAYSPILFKLNIIERNHTDFDQDNIPSYIEDLDQDGDGYNDDTDDDGIANFIDIDDDGDEILTEDEVEPMQYEEDNSMAPFTTKAEAQAFYDTNAAENEVFVKIEFVSATGNYRLHTTILTDSNNDGTPDYLDPSM</sequence>
<keyword evidence="4" id="KW-0413">Isomerase</keyword>
<evidence type="ECO:0000256" key="5">
    <source>
        <dbReference type="SAM" id="SignalP"/>
    </source>
</evidence>
<reference evidence="7 8" key="1">
    <citation type="submission" date="2018-03" db="EMBL/GenBank/DDBJ databases">
        <title>Mesoflavibacter sp. HG37 and Mesoflavibacter sp. HG96 sp.nov., two marine bacteria isolated from seawater of Western Pacific Ocean.</title>
        <authorList>
            <person name="Cheng H."/>
            <person name="Wu Y.-H."/>
            <person name="Guo L.-L."/>
            <person name="Xu X.-W."/>
        </authorList>
    </citation>
    <scope>NUCLEOTIDE SEQUENCE [LARGE SCALE GENOMIC DNA]</scope>
    <source>
        <strain evidence="7 8">KCTC 42117</strain>
    </source>
</reference>
<dbReference type="Gene3D" id="3.10.50.40">
    <property type="match status" value="1"/>
</dbReference>
<dbReference type="GO" id="GO:0003755">
    <property type="term" value="F:peptidyl-prolyl cis-trans isomerase activity"/>
    <property type="evidence" value="ECO:0007669"/>
    <property type="project" value="UniProtKB-KW"/>
</dbReference>
<feature type="signal peptide" evidence="5">
    <location>
        <begin position="1"/>
        <end position="21"/>
    </location>
</feature>
<protein>
    <recommendedName>
        <fullName evidence="2 4">peptidylprolyl isomerase</fullName>
        <ecNumber evidence="2 4">5.2.1.8</ecNumber>
    </recommendedName>
</protein>
<comment type="catalytic activity">
    <reaction evidence="1 4">
        <text>[protein]-peptidylproline (omega=180) = [protein]-peptidylproline (omega=0)</text>
        <dbReference type="Rhea" id="RHEA:16237"/>
        <dbReference type="Rhea" id="RHEA-COMP:10747"/>
        <dbReference type="Rhea" id="RHEA-COMP:10748"/>
        <dbReference type="ChEBI" id="CHEBI:83833"/>
        <dbReference type="ChEBI" id="CHEBI:83834"/>
        <dbReference type="EC" id="5.2.1.8"/>
    </reaction>
</comment>
<comment type="caution">
    <text evidence="7">The sequence shown here is derived from an EMBL/GenBank/DDBJ whole genome shotgun (WGS) entry which is preliminary data.</text>
</comment>
<evidence type="ECO:0000313" key="8">
    <source>
        <dbReference type="Proteomes" id="UP000238430"/>
    </source>
</evidence>
<dbReference type="OrthoDB" id="1424215at2"/>
<name>A0A2T1NB69_9FLAO</name>
<evidence type="ECO:0000256" key="3">
    <source>
        <dbReference type="ARBA" id="ARBA00023110"/>
    </source>
</evidence>
<dbReference type="AlphaFoldDB" id="A0A2T1NB69"/>
<evidence type="ECO:0000313" key="7">
    <source>
        <dbReference type="EMBL" id="PSG89389.1"/>
    </source>
</evidence>
<evidence type="ECO:0000256" key="4">
    <source>
        <dbReference type="PROSITE-ProRule" id="PRU00277"/>
    </source>
</evidence>